<evidence type="ECO:0000256" key="3">
    <source>
        <dbReference type="ARBA" id="ARBA00022634"/>
    </source>
</evidence>
<protein>
    <recommendedName>
        <fullName evidence="2">ribonucleoside-diphosphate reductase</fullName>
        <ecNumber evidence="2">1.17.4.1</ecNumber>
    </recommendedName>
</protein>
<comment type="similarity">
    <text evidence="1">Belongs to the ribonucleoside diphosphate reductase class-2 family.</text>
</comment>
<dbReference type="EC" id="1.17.4.1" evidence="2"/>
<feature type="domain" description="TSCPD" evidence="6">
    <location>
        <begin position="2"/>
        <end position="75"/>
    </location>
</feature>
<evidence type="ECO:0000259" key="6">
    <source>
        <dbReference type="Pfam" id="PF12637"/>
    </source>
</evidence>
<name>A0A0F9AZS6_9ZZZZ</name>
<evidence type="ECO:0000313" key="7">
    <source>
        <dbReference type="EMBL" id="KKL14900.1"/>
    </source>
</evidence>
<reference evidence="7" key="1">
    <citation type="journal article" date="2015" name="Nature">
        <title>Complex archaea that bridge the gap between prokaryotes and eukaryotes.</title>
        <authorList>
            <person name="Spang A."/>
            <person name="Saw J.H."/>
            <person name="Jorgensen S.L."/>
            <person name="Zaremba-Niedzwiedzka K."/>
            <person name="Martijn J."/>
            <person name="Lind A.E."/>
            <person name="van Eijk R."/>
            <person name="Schleper C."/>
            <person name="Guy L."/>
            <person name="Ettema T.J."/>
        </authorList>
    </citation>
    <scope>NUCLEOTIDE SEQUENCE</scope>
</reference>
<comment type="caution">
    <text evidence="7">The sequence shown here is derived from an EMBL/GenBank/DDBJ whole genome shotgun (WGS) entry which is preliminary data.</text>
</comment>
<feature type="non-terminal residue" evidence="7">
    <location>
        <position position="1"/>
    </location>
</feature>
<dbReference type="GO" id="GO:0071897">
    <property type="term" value="P:DNA biosynthetic process"/>
    <property type="evidence" value="ECO:0007669"/>
    <property type="project" value="UniProtKB-KW"/>
</dbReference>
<keyword evidence="3" id="KW-0237">DNA synthesis</keyword>
<evidence type="ECO:0000256" key="2">
    <source>
        <dbReference type="ARBA" id="ARBA00012274"/>
    </source>
</evidence>
<evidence type="ECO:0000256" key="5">
    <source>
        <dbReference type="ARBA" id="ARBA00047754"/>
    </source>
</evidence>
<dbReference type="AlphaFoldDB" id="A0A0F9AZS6"/>
<evidence type="ECO:0000256" key="4">
    <source>
        <dbReference type="ARBA" id="ARBA00022741"/>
    </source>
</evidence>
<dbReference type="GO" id="GO:0004748">
    <property type="term" value="F:ribonucleoside-diphosphate reductase activity, thioredoxin disulfide as acceptor"/>
    <property type="evidence" value="ECO:0007669"/>
    <property type="project" value="UniProtKB-EC"/>
</dbReference>
<evidence type="ECO:0000256" key="1">
    <source>
        <dbReference type="ARBA" id="ARBA00007405"/>
    </source>
</evidence>
<gene>
    <name evidence="7" type="ORF">LCGC14_2511010</name>
</gene>
<organism evidence="7">
    <name type="scientific">marine sediment metagenome</name>
    <dbReference type="NCBI Taxonomy" id="412755"/>
    <lineage>
        <taxon>unclassified sequences</taxon>
        <taxon>metagenomes</taxon>
        <taxon>ecological metagenomes</taxon>
    </lineage>
</organism>
<dbReference type="GO" id="GO:0000166">
    <property type="term" value="F:nucleotide binding"/>
    <property type="evidence" value="ECO:0007669"/>
    <property type="project" value="UniProtKB-KW"/>
</dbReference>
<dbReference type="InterPro" id="IPR024434">
    <property type="entry name" value="TSCPD_dom"/>
</dbReference>
<dbReference type="EMBL" id="LAZR01040274">
    <property type="protein sequence ID" value="KKL14900.1"/>
    <property type="molecule type" value="Genomic_DNA"/>
</dbReference>
<dbReference type="Pfam" id="PF12637">
    <property type="entry name" value="TSCPD"/>
    <property type="match status" value="1"/>
</dbReference>
<accession>A0A0F9AZS6</accession>
<keyword evidence="4" id="KW-0547">Nucleotide-binding</keyword>
<proteinExistence type="inferred from homology"/>
<comment type="catalytic activity">
    <reaction evidence="5">
        <text>a 2'-deoxyribonucleoside 5'-diphosphate + [thioredoxin]-disulfide + H2O = a ribonucleoside 5'-diphosphate + [thioredoxin]-dithiol</text>
        <dbReference type="Rhea" id="RHEA:23252"/>
        <dbReference type="Rhea" id="RHEA-COMP:10698"/>
        <dbReference type="Rhea" id="RHEA-COMP:10700"/>
        <dbReference type="ChEBI" id="CHEBI:15377"/>
        <dbReference type="ChEBI" id="CHEBI:29950"/>
        <dbReference type="ChEBI" id="CHEBI:50058"/>
        <dbReference type="ChEBI" id="CHEBI:57930"/>
        <dbReference type="ChEBI" id="CHEBI:73316"/>
        <dbReference type="EC" id="1.17.4.1"/>
    </reaction>
</comment>
<sequence>YRVKEIFAQLGRSGHMAAADLEAICRLTSLWLRSYGDWKHILHQLEGIGSALAVPTRDGPINSLPAALHNAISKFIHMKHEHGIEKILMGTVDIENVSLKDSGSGASAVNPAVHYQIRCPDCGGVTVSKEGCWTCLDQSCGYSRC</sequence>